<dbReference type="Pfam" id="PF13374">
    <property type="entry name" value="TPR_10"/>
    <property type="match status" value="1"/>
</dbReference>
<evidence type="ECO:0000256" key="9">
    <source>
        <dbReference type="SAM" id="Phobius"/>
    </source>
</evidence>
<evidence type="ECO:0000256" key="6">
    <source>
        <dbReference type="ARBA" id="ARBA00023012"/>
    </source>
</evidence>
<comment type="catalytic activity">
    <reaction evidence="1">
        <text>ATP + protein L-histidine = ADP + protein N-phospho-L-histidine.</text>
        <dbReference type="EC" id="2.7.13.3"/>
    </reaction>
</comment>
<dbReference type="PRINTS" id="PR00344">
    <property type="entry name" value="BCTRLSENSOR"/>
</dbReference>
<evidence type="ECO:0000256" key="3">
    <source>
        <dbReference type="ARBA" id="ARBA00022553"/>
    </source>
</evidence>
<dbReference type="KEGG" id="anf:AQPE_0933"/>
<reference evidence="11" key="1">
    <citation type="journal article" date="2020" name="Int. J. Syst. Evol. Microbiol.">
        <title>Aquipluma nitroreducens gen. nov. sp. nov., a novel facultatively anaerobic bacterium isolated from a freshwater lake.</title>
        <authorList>
            <person name="Watanabe M."/>
            <person name="Kojima H."/>
            <person name="Fukui M."/>
        </authorList>
    </citation>
    <scope>NUCLEOTIDE SEQUENCE</scope>
    <source>
        <strain evidence="11">MeG22</strain>
    </source>
</reference>
<dbReference type="CDD" id="cd00082">
    <property type="entry name" value="HisKA"/>
    <property type="match status" value="1"/>
</dbReference>
<dbReference type="EMBL" id="AP018694">
    <property type="protein sequence ID" value="BBE16786.1"/>
    <property type="molecule type" value="Genomic_DNA"/>
</dbReference>
<evidence type="ECO:0000259" key="10">
    <source>
        <dbReference type="PROSITE" id="PS50109"/>
    </source>
</evidence>
<dbReference type="InterPro" id="IPR004358">
    <property type="entry name" value="Sig_transdc_His_kin-like_C"/>
</dbReference>
<proteinExistence type="predicted"/>
<evidence type="ECO:0000256" key="1">
    <source>
        <dbReference type="ARBA" id="ARBA00000085"/>
    </source>
</evidence>
<dbReference type="Gene3D" id="3.30.565.10">
    <property type="entry name" value="Histidine kinase-like ATPase, C-terminal domain"/>
    <property type="match status" value="1"/>
</dbReference>
<keyword evidence="3" id="KW-0597">Phosphoprotein</keyword>
<evidence type="ECO:0000256" key="8">
    <source>
        <dbReference type="SAM" id="Coils"/>
    </source>
</evidence>
<dbReference type="Proteomes" id="UP001193389">
    <property type="component" value="Chromosome"/>
</dbReference>
<keyword evidence="6" id="KW-0902">Two-component regulatory system</keyword>
<keyword evidence="7" id="KW-0802">TPR repeat</keyword>
<dbReference type="SUPFAM" id="SSF47384">
    <property type="entry name" value="Homodimeric domain of signal transducing histidine kinase"/>
    <property type="match status" value="1"/>
</dbReference>
<keyword evidence="4" id="KW-0808">Transferase</keyword>
<dbReference type="SMART" id="SM00388">
    <property type="entry name" value="HisKA"/>
    <property type="match status" value="1"/>
</dbReference>
<dbReference type="InterPro" id="IPR003594">
    <property type="entry name" value="HATPase_dom"/>
</dbReference>
<feature type="transmembrane region" description="Helical" evidence="9">
    <location>
        <begin position="405"/>
        <end position="426"/>
    </location>
</feature>
<dbReference type="InterPro" id="IPR003661">
    <property type="entry name" value="HisK_dim/P_dom"/>
</dbReference>
<keyword evidence="9" id="KW-0472">Membrane</keyword>
<keyword evidence="5" id="KW-0418">Kinase</keyword>
<dbReference type="FunFam" id="3.30.565.10:FF:000006">
    <property type="entry name" value="Sensor histidine kinase WalK"/>
    <property type="match status" value="1"/>
</dbReference>
<evidence type="ECO:0000256" key="5">
    <source>
        <dbReference type="ARBA" id="ARBA00022777"/>
    </source>
</evidence>
<name>A0A5K7S5H9_9BACT</name>
<dbReference type="SMART" id="SM00028">
    <property type="entry name" value="TPR"/>
    <property type="match status" value="4"/>
</dbReference>
<dbReference type="PROSITE" id="PS50293">
    <property type="entry name" value="TPR_REGION"/>
    <property type="match status" value="1"/>
</dbReference>
<dbReference type="AlphaFoldDB" id="A0A5K7S5H9"/>
<dbReference type="Pfam" id="PF00512">
    <property type="entry name" value="HisKA"/>
    <property type="match status" value="1"/>
</dbReference>
<feature type="domain" description="Histidine kinase" evidence="10">
    <location>
        <begin position="462"/>
        <end position="680"/>
    </location>
</feature>
<gene>
    <name evidence="11" type="ORF">AQPE_0933</name>
</gene>
<dbReference type="InterPro" id="IPR019734">
    <property type="entry name" value="TPR_rpt"/>
</dbReference>
<dbReference type="InterPro" id="IPR036890">
    <property type="entry name" value="HATPase_C_sf"/>
</dbReference>
<dbReference type="Gene3D" id="1.25.40.10">
    <property type="entry name" value="Tetratricopeptide repeat domain"/>
    <property type="match status" value="2"/>
</dbReference>
<feature type="repeat" description="TPR" evidence="7">
    <location>
        <begin position="284"/>
        <end position="317"/>
    </location>
</feature>
<keyword evidence="9" id="KW-0812">Transmembrane</keyword>
<dbReference type="GO" id="GO:0000155">
    <property type="term" value="F:phosphorelay sensor kinase activity"/>
    <property type="evidence" value="ECO:0007669"/>
    <property type="project" value="InterPro"/>
</dbReference>
<dbReference type="Pfam" id="PF02518">
    <property type="entry name" value="HATPase_c"/>
    <property type="match status" value="1"/>
</dbReference>
<keyword evidence="12" id="KW-1185">Reference proteome</keyword>
<dbReference type="Pfam" id="PF13181">
    <property type="entry name" value="TPR_8"/>
    <property type="match status" value="1"/>
</dbReference>
<keyword evidence="8" id="KW-0175">Coiled coil</keyword>
<feature type="repeat" description="TPR" evidence="7">
    <location>
        <begin position="163"/>
        <end position="196"/>
    </location>
</feature>
<dbReference type="EC" id="2.7.13.3" evidence="2"/>
<dbReference type="SMART" id="SM00387">
    <property type="entry name" value="HATPase_c"/>
    <property type="match status" value="1"/>
</dbReference>
<dbReference type="InterPro" id="IPR050736">
    <property type="entry name" value="Sensor_HK_Regulatory"/>
</dbReference>
<dbReference type="InterPro" id="IPR005467">
    <property type="entry name" value="His_kinase_dom"/>
</dbReference>
<sequence length="684" mass="79322">MHITNLAMKKLFLLVVLFLIVNLVVSSQSKVDSLLQLCNKATEKEKTELFLELSFNTRSDSAKSNQYSRMANQLAVQNKQIPEQAKSFNYLGETTYYKRNYAEAITYYQKAIPLYEQIKDSSNIYDCQNSIGLCYHYMFQGEKAIARFITALKYCEKDPERTANLYSNIGMVHSRMNNYKDAIDNYRKSLRINLSIHDTASIAVNYNGLGDTFSWSYMPDSALVNFLKSYYYFKKIKAVDRQAIVVSNLASVYTNYPDSLNKALDYFNQAWDSFQKLGWNHYEADIRQGIASIYNKQGKYKEAIVAYNESLRLTDQFNRGFSLKKVNYEGLAGVYEKMGDYKKAFQNYVLYTQYNDSMVQKEKYEQIISLEKQYETEKKQNEIIRLQSRQELMDVQLQKNKQLKILGFVTASLLLIFVFFVLIRYFDKIKLNQLLEDKNKKIEQSESELRVLNAAKNKFFSIIAHDLKNPFHTVMGYSYLLSKDYERFTEEERRKFASDIHHSTNNIFRLLQNLLEWSRSQTGRLMYNPREIELKRIIDNSVSVLRSLADQKNIVVKFDYDEALNLFADPQMIETVLRNLVNNAIKFTPEDGTIEITAHQIDDHISICVKDSGVGISEEDARNLFQIASTVKRKGTNNEDGSGLGLILCKEFVDKNNGTIWVNSSLGEGSSFFFTVPARMEKSQ</sequence>
<feature type="repeat" description="TPR" evidence="7">
    <location>
        <begin position="85"/>
        <end position="118"/>
    </location>
</feature>
<feature type="coiled-coil region" evidence="8">
    <location>
        <begin position="428"/>
        <end position="455"/>
    </location>
</feature>
<evidence type="ECO:0000313" key="11">
    <source>
        <dbReference type="EMBL" id="BBE16786.1"/>
    </source>
</evidence>
<dbReference type="PANTHER" id="PTHR43711:SF1">
    <property type="entry name" value="HISTIDINE KINASE 1"/>
    <property type="match status" value="1"/>
</dbReference>
<dbReference type="PANTHER" id="PTHR43711">
    <property type="entry name" value="TWO-COMPONENT HISTIDINE KINASE"/>
    <property type="match status" value="1"/>
</dbReference>
<dbReference type="InterPro" id="IPR036097">
    <property type="entry name" value="HisK_dim/P_sf"/>
</dbReference>
<keyword evidence="9" id="KW-1133">Transmembrane helix</keyword>
<dbReference type="SUPFAM" id="SSF55874">
    <property type="entry name" value="ATPase domain of HSP90 chaperone/DNA topoisomerase II/histidine kinase"/>
    <property type="match status" value="1"/>
</dbReference>
<dbReference type="InterPro" id="IPR011990">
    <property type="entry name" value="TPR-like_helical_dom_sf"/>
</dbReference>
<evidence type="ECO:0000256" key="4">
    <source>
        <dbReference type="ARBA" id="ARBA00022679"/>
    </source>
</evidence>
<dbReference type="PROSITE" id="PS50109">
    <property type="entry name" value="HIS_KIN"/>
    <property type="match status" value="1"/>
</dbReference>
<organism evidence="11 12">
    <name type="scientific">Aquipluma nitroreducens</name>
    <dbReference type="NCBI Taxonomy" id="2010828"/>
    <lineage>
        <taxon>Bacteria</taxon>
        <taxon>Pseudomonadati</taxon>
        <taxon>Bacteroidota</taxon>
        <taxon>Bacteroidia</taxon>
        <taxon>Marinilabiliales</taxon>
        <taxon>Prolixibacteraceae</taxon>
        <taxon>Aquipluma</taxon>
    </lineage>
</organism>
<accession>A0A5K7S5H9</accession>
<dbReference type="SUPFAM" id="SSF48452">
    <property type="entry name" value="TPR-like"/>
    <property type="match status" value="2"/>
</dbReference>
<evidence type="ECO:0000256" key="7">
    <source>
        <dbReference type="PROSITE-ProRule" id="PRU00339"/>
    </source>
</evidence>
<evidence type="ECO:0000313" key="12">
    <source>
        <dbReference type="Proteomes" id="UP001193389"/>
    </source>
</evidence>
<evidence type="ECO:0000256" key="2">
    <source>
        <dbReference type="ARBA" id="ARBA00012438"/>
    </source>
</evidence>
<dbReference type="PROSITE" id="PS50005">
    <property type="entry name" value="TPR"/>
    <property type="match status" value="3"/>
</dbReference>
<protein>
    <recommendedName>
        <fullName evidence="2">histidine kinase</fullName>
        <ecNumber evidence="2">2.7.13.3</ecNumber>
    </recommendedName>
</protein>
<dbReference type="Pfam" id="PF13424">
    <property type="entry name" value="TPR_12"/>
    <property type="match status" value="1"/>
</dbReference>
<dbReference type="Gene3D" id="1.10.287.130">
    <property type="match status" value="1"/>
</dbReference>